<name>A0A8J3GUH5_9RHOB</name>
<evidence type="ECO:0000313" key="1">
    <source>
        <dbReference type="EMBL" id="GHF39200.1"/>
    </source>
</evidence>
<organism evidence="1 2">
    <name type="scientific">Seohaeicola zhoushanensis</name>
    <dbReference type="NCBI Taxonomy" id="1569283"/>
    <lineage>
        <taxon>Bacteria</taxon>
        <taxon>Pseudomonadati</taxon>
        <taxon>Pseudomonadota</taxon>
        <taxon>Alphaproteobacteria</taxon>
        <taxon>Rhodobacterales</taxon>
        <taxon>Roseobacteraceae</taxon>
        <taxon>Seohaeicola</taxon>
    </lineage>
</organism>
<evidence type="ECO:0000313" key="2">
    <source>
        <dbReference type="Proteomes" id="UP000626220"/>
    </source>
</evidence>
<gene>
    <name evidence="1" type="ORF">GCM10017056_08340</name>
</gene>
<sequence length="69" mass="7586">MNKANFKPCEALVYSGGREVTDTHTADPLWLEPSLERPAAPVPKAWGLPVASDGQVIEGWILGDYRVTY</sequence>
<dbReference type="AlphaFoldDB" id="A0A8J3GUH5"/>
<dbReference type="Proteomes" id="UP000626220">
    <property type="component" value="Unassembled WGS sequence"/>
</dbReference>
<accession>A0A8J3GUH5</accession>
<proteinExistence type="predicted"/>
<dbReference type="EMBL" id="BNCJ01000002">
    <property type="protein sequence ID" value="GHF39200.1"/>
    <property type="molecule type" value="Genomic_DNA"/>
</dbReference>
<keyword evidence="2" id="KW-1185">Reference proteome</keyword>
<reference evidence="1" key="1">
    <citation type="journal article" date="2014" name="Int. J. Syst. Evol. Microbiol.">
        <title>Complete genome sequence of Corynebacterium casei LMG S-19264T (=DSM 44701T), isolated from a smear-ripened cheese.</title>
        <authorList>
            <consortium name="US DOE Joint Genome Institute (JGI-PGF)"/>
            <person name="Walter F."/>
            <person name="Albersmeier A."/>
            <person name="Kalinowski J."/>
            <person name="Ruckert C."/>
        </authorList>
    </citation>
    <scope>NUCLEOTIDE SEQUENCE</scope>
    <source>
        <strain evidence="1">KCTC 42650</strain>
    </source>
</reference>
<comment type="caution">
    <text evidence="1">The sequence shown here is derived from an EMBL/GenBank/DDBJ whole genome shotgun (WGS) entry which is preliminary data.</text>
</comment>
<reference evidence="1" key="2">
    <citation type="submission" date="2020-09" db="EMBL/GenBank/DDBJ databases">
        <authorList>
            <person name="Sun Q."/>
            <person name="Kim S."/>
        </authorList>
    </citation>
    <scope>NUCLEOTIDE SEQUENCE</scope>
    <source>
        <strain evidence="1">KCTC 42650</strain>
    </source>
</reference>
<protein>
    <submittedName>
        <fullName evidence="1">Uncharacterized protein</fullName>
    </submittedName>
</protein>